<dbReference type="CDD" id="cd01853">
    <property type="entry name" value="Toc34_like"/>
    <property type="match status" value="1"/>
</dbReference>
<feature type="compositionally biased region" description="Low complexity" evidence="18">
    <location>
        <begin position="82"/>
        <end position="94"/>
    </location>
</feature>
<evidence type="ECO:0000259" key="19">
    <source>
        <dbReference type="PROSITE" id="PS51720"/>
    </source>
</evidence>
<dbReference type="GO" id="GO:0005525">
    <property type="term" value="F:GTP binding"/>
    <property type="evidence" value="ECO:0007669"/>
    <property type="project" value="UniProtKB-KW"/>
</dbReference>
<evidence type="ECO:0000256" key="11">
    <source>
        <dbReference type="ARBA" id="ARBA00022927"/>
    </source>
</evidence>
<keyword evidence="11" id="KW-0653">Protein transport</keyword>
<evidence type="ECO:0000256" key="12">
    <source>
        <dbReference type="ARBA" id="ARBA00022989"/>
    </source>
</evidence>
<dbReference type="NCBIfam" id="TIGR00993">
    <property type="entry name" value="3a0901s04IAP86"/>
    <property type="match status" value="1"/>
</dbReference>
<name>A0A2C9V109_MANES</name>
<dbReference type="PROSITE" id="PS51720">
    <property type="entry name" value="G_AIG1"/>
    <property type="match status" value="1"/>
</dbReference>
<dbReference type="FunFam" id="3.40.50.300:FF:000413">
    <property type="entry name" value="Translocase of chloroplast 120, chloroplastic"/>
    <property type="match status" value="1"/>
</dbReference>
<evidence type="ECO:0000256" key="8">
    <source>
        <dbReference type="ARBA" id="ARBA00022801"/>
    </source>
</evidence>
<evidence type="ECO:0000313" key="21">
    <source>
        <dbReference type="Proteomes" id="UP000091857"/>
    </source>
</evidence>
<organism evidence="20 21">
    <name type="scientific">Manihot esculenta</name>
    <name type="common">Cassava</name>
    <name type="synonym">Jatropha manihot</name>
    <dbReference type="NCBI Taxonomy" id="3983"/>
    <lineage>
        <taxon>Eukaryota</taxon>
        <taxon>Viridiplantae</taxon>
        <taxon>Streptophyta</taxon>
        <taxon>Embryophyta</taxon>
        <taxon>Tracheophyta</taxon>
        <taxon>Spermatophyta</taxon>
        <taxon>Magnoliopsida</taxon>
        <taxon>eudicotyledons</taxon>
        <taxon>Gunneridae</taxon>
        <taxon>Pentapetalae</taxon>
        <taxon>rosids</taxon>
        <taxon>fabids</taxon>
        <taxon>Malpighiales</taxon>
        <taxon>Euphorbiaceae</taxon>
        <taxon>Crotonoideae</taxon>
        <taxon>Manihoteae</taxon>
        <taxon>Manihot</taxon>
    </lineage>
</organism>
<evidence type="ECO:0000256" key="13">
    <source>
        <dbReference type="ARBA" id="ARBA00023134"/>
    </source>
</evidence>
<dbReference type="GO" id="GO:0009707">
    <property type="term" value="C:chloroplast outer membrane"/>
    <property type="evidence" value="ECO:0000318"/>
    <property type="project" value="GO_Central"/>
</dbReference>
<proteinExistence type="inferred from homology"/>
<comment type="caution">
    <text evidence="20">The sequence shown here is derived from an EMBL/GenBank/DDBJ whole genome shotgun (WGS) entry which is preliminary data.</text>
</comment>
<keyword evidence="14" id="KW-0472">Membrane</keyword>
<keyword evidence="21" id="KW-1185">Reference proteome</keyword>
<sequence>MENGVERVGGPQLGEENNVENQVSGEKVEERVVVGTDKLKDFEEEIFEEAVDSSEGIDSQGQFQDKGENSESVLGVETMGDSSSPVVEENSNMENEVETFEEAVDAPVEAGVPQDLVAVAGEESSKDLVAVVGEESPKNLVAVVGEESPKDLVGGDSVDKIDEGGTSKEVIFHELNGEKEVSEIGGDVGTGALMGALEVNSRHEVGRSREILSEDGKVDELKKDELGTEYQNMGESVDGVIQLQEDNDDGLNDNMKMVDTECHQGEKSGELNGDTTVLASENGVPKSEQWMDNSSNFDIGLNGVSSEDVKDISVPLNSGHHEEIHDLNANPAVLHAMETTAAPEILNLHSENLVNDNSEDIHDCIATPATLVEEDNKVSKSPCADEKVNGVGNDSIVIEEPEKKAEKDHEEKKSTQGNDEQQIPTPEKLALSSDEKVNSVGNDSNVIEEPKMKGEKDQEEKKSTQGNDKQQIPTPEKVASSSETSTGPASTPVRPAGLGRAAPLLEPAPRAVQQQQQQRVNGTMSHVQSQQVEDLANGEGDEYDETREKLQMIRVKFLRLAHRLGQTPHNVVVAQVLYRLGLAEQLRGRNGGRVGAFSFDRASAMAEQLEAAGQEPLDFSCTIMVLGKTGVGKSATINSIFDEVKFGTDAFQLGTKKVQDVVGTVQGIKVRVIDTPGLLPSGSDQRQNEKILNSVKHFIKQTPPDIVLYLDRLDMQSRDFGDMPLLRTITEIFGPSIWFNAIVVLTHAASAPPDGPNGTASSYDMFVTQRSHVVQQAIRQAAGDMRLMNPVSLVENHSACRTNRAGQRVLPNGQVWKPHLLLLSFASKILAEANTLLKLLDSPPGKPFATRSSRAPPLPFLLSSLLQSRQQVKLPEEQLGDEDGLDDDLEESSDSEDESEYDDLPPFKSLTKAQVAKLTRAQKKAYFDELEYREKLFMKKQLKEEKKRQKMMKKMAAEAKDLPSDYSENVEEESGDAASVPVPMPDLALPASFDSDNPTHRYRYLDTSNQWLVRPVLETHGWDHDVGYEGINAERLFVVKDKIPLSVSGQVTKDKKDANVQMELASCIKHGDGKSTSLGFDMQTVGKDLSYTLRSETKFCNYRKNKATAGLSVTLLGDVVSAGLKVEDKLIVNKRFRMVLSGGAMTGRGDVAYGGSLEAQLRDKDYPLGRSLSTLGLSVMDWHGDLAVGCNIQSQLPIGRSTNLIARGNLNNRGAGQISIRINSSEQLQIALVGLLPLLKKLFDYPQQMQYGQ</sequence>
<dbReference type="Gene3D" id="3.40.50.300">
    <property type="entry name" value="P-loop containing nucleotide triphosphate hydrolases"/>
    <property type="match status" value="1"/>
</dbReference>
<dbReference type="InterPro" id="IPR045058">
    <property type="entry name" value="GIMA/IAN/Toc"/>
</dbReference>
<keyword evidence="5" id="KW-0812">Transmembrane</keyword>
<comment type="function">
    <text evidence="17">GTPase involved in protein precursor import into chloroplasts. Seems to recognize chloroplast-destined precursor proteins and regulate their presentation to the translocation channel through GTP hydrolysis. Probably specialized in the import of nuclear encoded non-photosynthetic preproteins from the cytoplasm to the chloroplast.</text>
</comment>
<evidence type="ECO:0000256" key="6">
    <source>
        <dbReference type="ARBA" id="ARBA00022723"/>
    </source>
</evidence>
<dbReference type="InterPro" id="IPR005690">
    <property type="entry name" value="Toc86_159"/>
</dbReference>
<reference evidence="21" key="1">
    <citation type="journal article" date="2016" name="Nat. Biotechnol.">
        <title>Sequencing wild and cultivated cassava and related species reveals extensive interspecific hybridization and genetic diversity.</title>
        <authorList>
            <person name="Bredeson J.V."/>
            <person name="Lyons J.B."/>
            <person name="Prochnik S.E."/>
            <person name="Wu G.A."/>
            <person name="Ha C.M."/>
            <person name="Edsinger-Gonzales E."/>
            <person name="Grimwood J."/>
            <person name="Schmutz J."/>
            <person name="Rabbi I.Y."/>
            <person name="Egesi C."/>
            <person name="Nauluvula P."/>
            <person name="Lebot V."/>
            <person name="Ndunguru J."/>
            <person name="Mkamilo G."/>
            <person name="Bart R.S."/>
            <person name="Setter T.L."/>
            <person name="Gleadow R.M."/>
            <person name="Kulakow P."/>
            <person name="Ferguson M.E."/>
            <person name="Rounsley S."/>
            <person name="Rokhsar D.S."/>
        </authorList>
    </citation>
    <scope>NUCLEOTIDE SEQUENCE [LARGE SCALE GENOMIC DNA]</scope>
    <source>
        <strain evidence="21">cv. AM560-2</strain>
    </source>
</reference>
<evidence type="ECO:0000256" key="15">
    <source>
        <dbReference type="ARBA" id="ARBA00023766"/>
    </source>
</evidence>
<keyword evidence="12" id="KW-1133">Transmembrane helix</keyword>
<keyword evidence="3" id="KW-0150">Chloroplast</keyword>
<protein>
    <recommendedName>
        <fullName evidence="19">AIG1-type G domain-containing protein</fullName>
    </recommendedName>
</protein>
<feature type="compositionally biased region" description="Basic and acidic residues" evidence="18">
    <location>
        <begin position="448"/>
        <end position="463"/>
    </location>
</feature>
<dbReference type="InterPro" id="IPR006703">
    <property type="entry name" value="G_AIG1"/>
</dbReference>
<comment type="similarity">
    <text evidence="16">Belongs to the TRAFAC class TrmE-Era-EngA-EngB-Septin-like GTPase superfamily. AIG1/Toc34/Toc159-like paraseptin GTPase family. TOC159 subfamily.</text>
</comment>
<evidence type="ECO:0000256" key="7">
    <source>
        <dbReference type="ARBA" id="ARBA00022741"/>
    </source>
</evidence>
<dbReference type="InterPro" id="IPR024283">
    <property type="entry name" value="TOC159_MAD"/>
</dbReference>
<evidence type="ECO:0000256" key="10">
    <source>
        <dbReference type="ARBA" id="ARBA00022842"/>
    </source>
</evidence>
<keyword evidence="7" id="KW-0547">Nucleotide-binding</keyword>
<keyword evidence="2" id="KW-0813">Transport</keyword>
<evidence type="ECO:0000256" key="2">
    <source>
        <dbReference type="ARBA" id="ARBA00022448"/>
    </source>
</evidence>
<gene>
    <name evidence="20" type="ORF">MANES_11G082600v8</name>
</gene>
<feature type="domain" description="AIG1-type G" evidence="19">
    <location>
        <begin position="618"/>
        <end position="847"/>
    </location>
</feature>
<feature type="compositionally biased region" description="Polar residues" evidence="18">
    <location>
        <begin position="464"/>
        <end position="489"/>
    </location>
</feature>
<evidence type="ECO:0000256" key="16">
    <source>
        <dbReference type="ARBA" id="ARBA00023775"/>
    </source>
</evidence>
<keyword evidence="13" id="KW-0342">GTP-binding</keyword>
<feature type="compositionally biased region" description="Polar residues" evidence="18">
    <location>
        <begin position="415"/>
        <end position="424"/>
    </location>
</feature>
<keyword evidence="10" id="KW-0460">Magnesium</keyword>
<dbReference type="AlphaFoldDB" id="A0A2C9V109"/>
<dbReference type="InterPro" id="IPR027417">
    <property type="entry name" value="P-loop_NTPase"/>
</dbReference>
<dbReference type="EMBL" id="CM004397">
    <property type="protein sequence ID" value="OAY37201.1"/>
    <property type="molecule type" value="Genomic_DNA"/>
</dbReference>
<dbReference type="Pfam" id="PF04548">
    <property type="entry name" value="AIG1"/>
    <property type="match status" value="1"/>
</dbReference>
<dbReference type="GO" id="GO:0003924">
    <property type="term" value="F:GTPase activity"/>
    <property type="evidence" value="ECO:0000318"/>
    <property type="project" value="GO_Central"/>
</dbReference>
<keyword evidence="8" id="KW-0378">Hydrolase</keyword>
<dbReference type="OrthoDB" id="8954335at2759"/>
<feature type="compositionally biased region" description="Basic and acidic residues" evidence="18">
    <location>
        <begin position="374"/>
        <end position="388"/>
    </location>
</feature>
<evidence type="ECO:0000256" key="4">
    <source>
        <dbReference type="ARBA" id="ARBA00022640"/>
    </source>
</evidence>
<dbReference type="Proteomes" id="UP000091857">
    <property type="component" value="Chromosome 11"/>
</dbReference>
<evidence type="ECO:0000256" key="5">
    <source>
        <dbReference type="ARBA" id="ARBA00022692"/>
    </source>
</evidence>
<dbReference type="GO" id="GO:0046872">
    <property type="term" value="F:metal ion binding"/>
    <property type="evidence" value="ECO:0007669"/>
    <property type="project" value="UniProtKB-KW"/>
</dbReference>
<dbReference type="PANTHER" id="PTHR10903">
    <property type="entry name" value="GTPASE, IMAP FAMILY MEMBER-RELATED"/>
    <property type="match status" value="1"/>
</dbReference>
<keyword evidence="6" id="KW-0479">Metal-binding</keyword>
<dbReference type="SUPFAM" id="SSF52540">
    <property type="entry name" value="P-loop containing nucleoside triphosphate hydrolases"/>
    <property type="match status" value="1"/>
</dbReference>
<feature type="region of interest" description="Disordered" evidence="18">
    <location>
        <begin position="49"/>
        <end position="96"/>
    </location>
</feature>
<comment type="cofactor">
    <cofactor evidence="1">
        <name>Mg(2+)</name>
        <dbReference type="ChEBI" id="CHEBI:18420"/>
    </cofactor>
</comment>
<evidence type="ECO:0000256" key="1">
    <source>
        <dbReference type="ARBA" id="ARBA00001946"/>
    </source>
</evidence>
<feature type="region of interest" description="Disordered" evidence="18">
    <location>
        <begin position="958"/>
        <end position="981"/>
    </location>
</feature>
<evidence type="ECO:0000256" key="14">
    <source>
        <dbReference type="ARBA" id="ARBA00023136"/>
    </source>
</evidence>
<dbReference type="OMA" id="NSGHHEE"/>
<dbReference type="Gramene" id="Manes.11G082600.2.v8.1">
    <property type="protein sequence ID" value="Manes.11G082600.2.v8.1.CDS.1"/>
    <property type="gene ID" value="Manes.11G082600.v8.1"/>
</dbReference>
<feature type="region of interest" description="Disordered" evidence="18">
    <location>
        <begin position="374"/>
        <end position="500"/>
    </location>
</feature>
<feature type="compositionally biased region" description="Basic and acidic residues" evidence="18">
    <location>
        <begin position="400"/>
        <end position="414"/>
    </location>
</feature>
<feature type="region of interest" description="Disordered" evidence="18">
    <location>
        <begin position="876"/>
        <end position="906"/>
    </location>
</feature>
<dbReference type="GO" id="GO:0045036">
    <property type="term" value="P:protein targeting to chloroplast"/>
    <property type="evidence" value="ECO:0000318"/>
    <property type="project" value="GO_Central"/>
</dbReference>
<keyword evidence="4" id="KW-0934">Plastid</keyword>
<dbReference type="Pfam" id="PF11886">
    <property type="entry name" value="TOC159_MAD"/>
    <property type="match status" value="1"/>
</dbReference>
<evidence type="ECO:0000256" key="18">
    <source>
        <dbReference type="SAM" id="MobiDB-lite"/>
    </source>
</evidence>
<feature type="compositionally biased region" description="Acidic residues" evidence="18">
    <location>
        <begin position="878"/>
        <end position="903"/>
    </location>
</feature>
<evidence type="ECO:0000256" key="9">
    <source>
        <dbReference type="ARBA" id="ARBA00022805"/>
    </source>
</evidence>
<evidence type="ECO:0000256" key="17">
    <source>
        <dbReference type="ARBA" id="ARBA00045184"/>
    </source>
</evidence>
<keyword evidence="9" id="KW-1002">Plastid outer membrane</keyword>
<evidence type="ECO:0000313" key="20">
    <source>
        <dbReference type="EMBL" id="OAY37201.1"/>
    </source>
</evidence>
<evidence type="ECO:0000256" key="3">
    <source>
        <dbReference type="ARBA" id="ARBA00022528"/>
    </source>
</evidence>
<feature type="region of interest" description="Disordered" evidence="18">
    <location>
        <begin position="1"/>
        <end position="28"/>
    </location>
</feature>
<accession>A0A2C9V109</accession>
<dbReference type="STRING" id="3983.A0A2C9V109"/>
<dbReference type="GO" id="GO:0045037">
    <property type="term" value="P:protein import into chloroplast stroma"/>
    <property type="evidence" value="ECO:0000318"/>
    <property type="project" value="GO_Central"/>
</dbReference>
<dbReference type="PANTHER" id="PTHR10903:SF135">
    <property type="entry name" value="TRANSLOCASE OF CHLOROPLAST 120, CHLOROPLASTIC-RELATED"/>
    <property type="match status" value="1"/>
</dbReference>
<comment type="subcellular location">
    <subcellularLocation>
        <location evidence="15">Plastid</location>
        <location evidence="15">Chloroplast outer membrane</location>
        <topology evidence="15">Single-pass membrane protein</topology>
    </subcellularLocation>
</comment>